<evidence type="ECO:0000313" key="3">
    <source>
        <dbReference type="EMBL" id="KAK3934636.1"/>
    </source>
</evidence>
<sequence length="671" mass="75546">MRLINAASLEVEVFHGSSIPNYAILSHTWGIEEASFQEWTKRLTRLRKTWRPGFSKVIACCKQARHDGLPYVWVDTVCIDKSSSAELSEAINSMFTWYEKAEVCYVHLSDVVDRPANTKIDVFDQMRRSRWFTRGWTLQELLAPANVVFYSNAWNCLGTKRALTAIITAVTGIDESCLHKTKRLSQYSIAQRMAWAANRTTTREEDIAYCLLGIFGINMPLLYGEGSKAFRRLQEEIIKVSDDHSILAFNTELSEGTLLAHHPRVFATRGSRIHPNSALKITAPFSMTNAGLSMTTPLVQTLSPYWVLARLDCVEVDPRENMRRSLIYLPLFGKNNTFMRARMPVTLIRKELDESATGNTDEIQDLTTPAETSYIVSYFSRVYSVYGTEMDVAMKGFETSRSIEANTGFLITFPRGMANYQLHGAYPPNALFPHISFFFPTYALSSTTVVSEDEPLDETVSGYIVFKDSTVQPAKFVYVCLVLDSLTTKGKGLWACKLLPDGRDMNRLEDLARVNEELREPPSIWPQYHRLGNAIVAARTRFDTLGGEPCTTAILVEIVFDAHILLQENAQKLAAVELGFEGHATGRERATPRSNSSWSLRAQTRETIIEPMSSASTVSQQNSESSTVDAGSGTPSSSNISFPHSPFEAAVPYKHRQHEEERHHERELVER</sequence>
<organism evidence="3 4">
    <name type="scientific">Diplogelasinospora grovesii</name>
    <dbReference type="NCBI Taxonomy" id="303347"/>
    <lineage>
        <taxon>Eukaryota</taxon>
        <taxon>Fungi</taxon>
        <taxon>Dikarya</taxon>
        <taxon>Ascomycota</taxon>
        <taxon>Pezizomycotina</taxon>
        <taxon>Sordariomycetes</taxon>
        <taxon>Sordariomycetidae</taxon>
        <taxon>Sordariales</taxon>
        <taxon>Diplogelasinosporaceae</taxon>
        <taxon>Diplogelasinospora</taxon>
    </lineage>
</organism>
<reference evidence="4" key="1">
    <citation type="journal article" date="2023" name="Mol. Phylogenet. Evol.">
        <title>Genome-scale phylogeny and comparative genomics of the fungal order Sordariales.</title>
        <authorList>
            <person name="Hensen N."/>
            <person name="Bonometti L."/>
            <person name="Westerberg I."/>
            <person name="Brannstrom I.O."/>
            <person name="Guillou S."/>
            <person name="Cros-Aarteil S."/>
            <person name="Calhoun S."/>
            <person name="Haridas S."/>
            <person name="Kuo A."/>
            <person name="Mondo S."/>
            <person name="Pangilinan J."/>
            <person name="Riley R."/>
            <person name="LaButti K."/>
            <person name="Andreopoulos B."/>
            <person name="Lipzen A."/>
            <person name="Chen C."/>
            <person name="Yan M."/>
            <person name="Daum C."/>
            <person name="Ng V."/>
            <person name="Clum A."/>
            <person name="Steindorff A."/>
            <person name="Ohm R.A."/>
            <person name="Martin F."/>
            <person name="Silar P."/>
            <person name="Natvig D.O."/>
            <person name="Lalanne C."/>
            <person name="Gautier V."/>
            <person name="Ament-Velasquez S.L."/>
            <person name="Kruys A."/>
            <person name="Hutchinson M.I."/>
            <person name="Powell A.J."/>
            <person name="Barry K."/>
            <person name="Miller A.N."/>
            <person name="Grigoriev I.V."/>
            <person name="Debuchy R."/>
            <person name="Gladieux P."/>
            <person name="Hiltunen Thoren M."/>
            <person name="Johannesson H."/>
        </authorList>
    </citation>
    <scope>NUCLEOTIDE SEQUENCE [LARGE SCALE GENOMIC DNA]</scope>
    <source>
        <strain evidence="4">CBS 340.73</strain>
    </source>
</reference>
<keyword evidence="4" id="KW-1185">Reference proteome</keyword>
<proteinExistence type="predicted"/>
<gene>
    <name evidence="3" type="ORF">QBC46DRAFT_72972</name>
</gene>
<dbReference type="PANTHER" id="PTHR10622">
    <property type="entry name" value="HET DOMAIN-CONTAINING PROTEIN"/>
    <property type="match status" value="1"/>
</dbReference>
<evidence type="ECO:0000313" key="4">
    <source>
        <dbReference type="Proteomes" id="UP001303473"/>
    </source>
</evidence>
<dbReference type="AlphaFoldDB" id="A0AAN6MW95"/>
<name>A0AAN6MW95_9PEZI</name>
<dbReference type="Proteomes" id="UP001303473">
    <property type="component" value="Unassembled WGS sequence"/>
</dbReference>
<dbReference type="Pfam" id="PF06985">
    <property type="entry name" value="HET"/>
    <property type="match status" value="1"/>
</dbReference>
<comment type="caution">
    <text evidence="3">The sequence shown here is derived from an EMBL/GenBank/DDBJ whole genome shotgun (WGS) entry which is preliminary data.</text>
</comment>
<feature type="compositionally biased region" description="Basic and acidic residues" evidence="1">
    <location>
        <begin position="657"/>
        <end position="671"/>
    </location>
</feature>
<protein>
    <submittedName>
        <fullName evidence="3">Vegetative incompatibility protein HET-E-1</fullName>
    </submittedName>
</protein>
<accession>A0AAN6MW95</accession>
<feature type="domain" description="Heterokaryon incompatibility" evidence="2">
    <location>
        <begin position="22"/>
        <end position="110"/>
    </location>
</feature>
<dbReference type="PANTHER" id="PTHR10622:SF10">
    <property type="entry name" value="HET DOMAIN-CONTAINING PROTEIN"/>
    <property type="match status" value="1"/>
</dbReference>
<feature type="compositionally biased region" description="Polar residues" evidence="1">
    <location>
        <begin position="613"/>
        <end position="642"/>
    </location>
</feature>
<feature type="region of interest" description="Disordered" evidence="1">
    <location>
        <begin position="611"/>
        <end position="671"/>
    </location>
</feature>
<evidence type="ECO:0000259" key="2">
    <source>
        <dbReference type="Pfam" id="PF06985"/>
    </source>
</evidence>
<dbReference type="InterPro" id="IPR010730">
    <property type="entry name" value="HET"/>
</dbReference>
<evidence type="ECO:0000256" key="1">
    <source>
        <dbReference type="SAM" id="MobiDB-lite"/>
    </source>
</evidence>
<dbReference type="EMBL" id="MU853972">
    <property type="protein sequence ID" value="KAK3934636.1"/>
    <property type="molecule type" value="Genomic_DNA"/>
</dbReference>